<dbReference type="GO" id="GO:0003700">
    <property type="term" value="F:DNA-binding transcription factor activity"/>
    <property type="evidence" value="ECO:0007669"/>
    <property type="project" value="InterPro"/>
</dbReference>
<keyword evidence="2" id="KW-0805">Transcription regulation</keyword>
<evidence type="ECO:0000256" key="3">
    <source>
        <dbReference type="ARBA" id="ARBA00023163"/>
    </source>
</evidence>
<dbReference type="Pfam" id="PF00126">
    <property type="entry name" value="HTH_1"/>
    <property type="match status" value="1"/>
</dbReference>
<evidence type="ECO:0000259" key="4">
    <source>
        <dbReference type="PROSITE" id="PS50931"/>
    </source>
</evidence>
<evidence type="ECO:0000256" key="1">
    <source>
        <dbReference type="ARBA" id="ARBA00009437"/>
    </source>
</evidence>
<dbReference type="PANTHER" id="PTHR30126:SF39">
    <property type="entry name" value="HTH-TYPE TRANSCRIPTIONAL REGULATOR CYSL"/>
    <property type="match status" value="1"/>
</dbReference>
<dbReference type="PRINTS" id="PR00039">
    <property type="entry name" value="HTHLYSR"/>
</dbReference>
<name>A0A2H4J8I9_9CAUD</name>
<keyword evidence="3" id="KW-0804">Transcription</keyword>
<organism evidence="5">
    <name type="scientific">uncultured Caudovirales phage</name>
    <dbReference type="NCBI Taxonomy" id="2100421"/>
    <lineage>
        <taxon>Viruses</taxon>
        <taxon>Duplodnaviria</taxon>
        <taxon>Heunggongvirae</taxon>
        <taxon>Uroviricota</taxon>
        <taxon>Caudoviricetes</taxon>
        <taxon>Peduoviridae</taxon>
        <taxon>Maltschvirus</taxon>
        <taxon>Maltschvirus maltsch</taxon>
    </lineage>
</organism>
<dbReference type="GO" id="GO:0000976">
    <property type="term" value="F:transcription cis-regulatory region binding"/>
    <property type="evidence" value="ECO:0007669"/>
    <property type="project" value="TreeGrafter"/>
</dbReference>
<dbReference type="InterPro" id="IPR036390">
    <property type="entry name" value="WH_DNA-bd_sf"/>
</dbReference>
<comment type="similarity">
    <text evidence="1">Belongs to the LysR transcriptional regulatory family.</text>
</comment>
<dbReference type="SUPFAM" id="SSF46785">
    <property type="entry name" value="Winged helix' DNA-binding domain"/>
    <property type="match status" value="1"/>
</dbReference>
<dbReference type="Gene3D" id="1.10.10.10">
    <property type="entry name" value="Winged helix-like DNA-binding domain superfamily/Winged helix DNA-binding domain"/>
    <property type="match status" value="1"/>
</dbReference>
<protein>
    <recommendedName>
        <fullName evidence="4">HTH lysR-type domain-containing protein</fullName>
    </recommendedName>
</protein>
<dbReference type="PROSITE" id="PS50931">
    <property type="entry name" value="HTH_LYSR"/>
    <property type="match status" value="1"/>
</dbReference>
<reference evidence="5" key="1">
    <citation type="submission" date="2017-06" db="EMBL/GenBank/DDBJ databases">
        <title>Novel phages from South African skin metaviromes.</title>
        <authorList>
            <person name="van Zyl L.J."/>
            <person name="Abrahams Y."/>
            <person name="Stander E.A."/>
            <person name="Kirby B.M."/>
            <person name="Clavaud C."/>
            <person name="Farcet C."/>
            <person name="Breton L."/>
            <person name="Trindade M.I."/>
        </authorList>
    </citation>
    <scope>NUCLEOTIDE SEQUENCE</scope>
</reference>
<dbReference type="InterPro" id="IPR036388">
    <property type="entry name" value="WH-like_DNA-bd_sf"/>
</dbReference>
<dbReference type="PANTHER" id="PTHR30126">
    <property type="entry name" value="HTH-TYPE TRANSCRIPTIONAL REGULATOR"/>
    <property type="match status" value="1"/>
</dbReference>
<sequence length="173" mass="20540">MLSNRLKAFVAVCETGGYKKAAEKLFISQPGVSQHIRNLEQEMGTKLIVFRKGQLKLMQLTKHGEILLKYCQQVVRQDKQLKEELMQNKNYIPPFEPYKIMTKLYEDPDYIMGKGLSELVSSIAETRYERDRLYNALRDDPDVRKKVFNSGQRRFYYYHIDDVKKYIEDMRIN</sequence>
<dbReference type="EMBL" id="MF417928">
    <property type="protein sequence ID" value="ASN71570.1"/>
    <property type="molecule type" value="Genomic_DNA"/>
</dbReference>
<dbReference type="InterPro" id="IPR000847">
    <property type="entry name" value="LysR_HTH_N"/>
</dbReference>
<proteinExistence type="inferred from homology"/>
<gene>
    <name evidence="5" type="ORF">10S8_14</name>
</gene>
<feature type="domain" description="HTH lysR-type" evidence="4">
    <location>
        <begin position="1"/>
        <end position="58"/>
    </location>
</feature>
<evidence type="ECO:0000313" key="5">
    <source>
        <dbReference type="EMBL" id="ASN71570.1"/>
    </source>
</evidence>
<evidence type="ECO:0000256" key="2">
    <source>
        <dbReference type="ARBA" id="ARBA00023015"/>
    </source>
</evidence>
<accession>A0A2H4J8I9</accession>